<feature type="compositionally biased region" description="Low complexity" evidence="1">
    <location>
        <begin position="117"/>
        <end position="129"/>
    </location>
</feature>
<reference evidence="2" key="1">
    <citation type="submission" date="2022-07" db="EMBL/GenBank/DDBJ databases">
        <title>Phylogenomic reconstructions and comparative analyses of Kickxellomycotina fungi.</title>
        <authorList>
            <person name="Reynolds N.K."/>
            <person name="Stajich J.E."/>
            <person name="Barry K."/>
            <person name="Grigoriev I.V."/>
            <person name="Crous P."/>
            <person name="Smith M.E."/>
        </authorList>
    </citation>
    <scope>NUCLEOTIDE SEQUENCE</scope>
    <source>
        <strain evidence="2">NRRL 3115</strain>
    </source>
</reference>
<feature type="region of interest" description="Disordered" evidence="1">
    <location>
        <begin position="117"/>
        <end position="159"/>
    </location>
</feature>
<dbReference type="Proteomes" id="UP001151518">
    <property type="component" value="Unassembled WGS sequence"/>
</dbReference>
<feature type="compositionally biased region" description="Low complexity" evidence="1">
    <location>
        <begin position="139"/>
        <end position="151"/>
    </location>
</feature>
<gene>
    <name evidence="2" type="ORF">GGI25_000289</name>
</gene>
<accession>A0A9W8GES3</accession>
<comment type="caution">
    <text evidence="2">The sequence shown here is derived from an EMBL/GenBank/DDBJ whole genome shotgun (WGS) entry which is preliminary data.</text>
</comment>
<evidence type="ECO:0000256" key="1">
    <source>
        <dbReference type="SAM" id="MobiDB-lite"/>
    </source>
</evidence>
<sequence length="179" mass="20038">MDRLIESRNGLPDIFEPDLYSGRVKQILSINMMLASGCNMEELLASDSPAAKYARRRMEACPSFTGIESDHINDESEYHVVSDTEYSESYEMLPLLTDFDRKQIAKEQQLEQTASQLTSSASTVASKSSARTRARRGYSSASSTTTVVSGRTSKRLSRKSSFEKLQKLVKSLFSTKQKN</sequence>
<proteinExistence type="predicted"/>
<dbReference type="EMBL" id="JANBTW010000002">
    <property type="protein sequence ID" value="KAJ2680983.1"/>
    <property type="molecule type" value="Genomic_DNA"/>
</dbReference>
<organism evidence="2 3">
    <name type="scientific">Coemansia spiralis</name>
    <dbReference type="NCBI Taxonomy" id="417178"/>
    <lineage>
        <taxon>Eukaryota</taxon>
        <taxon>Fungi</taxon>
        <taxon>Fungi incertae sedis</taxon>
        <taxon>Zoopagomycota</taxon>
        <taxon>Kickxellomycotina</taxon>
        <taxon>Kickxellomycetes</taxon>
        <taxon>Kickxellales</taxon>
        <taxon>Kickxellaceae</taxon>
        <taxon>Coemansia</taxon>
    </lineage>
</organism>
<evidence type="ECO:0000313" key="3">
    <source>
        <dbReference type="Proteomes" id="UP001151518"/>
    </source>
</evidence>
<name>A0A9W8GES3_9FUNG</name>
<evidence type="ECO:0000313" key="2">
    <source>
        <dbReference type="EMBL" id="KAJ2680983.1"/>
    </source>
</evidence>
<dbReference type="OrthoDB" id="5565779at2759"/>
<dbReference type="AlphaFoldDB" id="A0A9W8GES3"/>
<protein>
    <submittedName>
        <fullName evidence="2">Uncharacterized protein</fullName>
    </submittedName>
</protein>